<dbReference type="InterPro" id="IPR038905">
    <property type="entry name" value="ARMC2"/>
</dbReference>
<feature type="compositionally biased region" description="Basic and acidic residues" evidence="1">
    <location>
        <begin position="101"/>
        <end position="110"/>
    </location>
</feature>
<evidence type="ECO:0000256" key="1">
    <source>
        <dbReference type="SAM" id="MobiDB-lite"/>
    </source>
</evidence>
<evidence type="ECO:0000313" key="3">
    <source>
        <dbReference type="Proteomes" id="UP001178507"/>
    </source>
</evidence>
<keyword evidence="3" id="KW-1185">Reference proteome</keyword>
<organism evidence="2 3">
    <name type="scientific">Effrenium voratum</name>
    <dbReference type="NCBI Taxonomy" id="2562239"/>
    <lineage>
        <taxon>Eukaryota</taxon>
        <taxon>Sar</taxon>
        <taxon>Alveolata</taxon>
        <taxon>Dinophyceae</taxon>
        <taxon>Suessiales</taxon>
        <taxon>Symbiodiniaceae</taxon>
        <taxon>Effrenium</taxon>
    </lineage>
</organism>
<dbReference type="EMBL" id="CAUJNA010000415">
    <property type="protein sequence ID" value="CAJ1376744.1"/>
    <property type="molecule type" value="Genomic_DNA"/>
</dbReference>
<accession>A0AA36HWP8</accession>
<sequence>MGDDLSSDPIVKALQRSTIAQTLKAARASLAEPSRPFTPLDRSLFQRPNEGSDPRPTSSYGVDQLAFVRDTFGGTGGRPESARSSRSSRTRPDTIAEEEDGGRGPDILRLDDEEAADSSGSEELTPVVAVPSPPTSRASKPPRPPGSSGYPSMTSVRSGGYPDPGVAERSPKRGSATSASPRQQLADGSPRRKASQSPSPGSRPSSRDKFPLDIPLAHAPCEVVLSKLQSLSASKDKRPQAEFGELCERVSTLATEMKAGKSLDLAFAPQMLREVMGLMDAKDLKDSKYVFKLARCALSLLSLEAATKGVPISGVQAAYQNIAQVLFKFSQKEGNDAHFLSEKLIEPLIEVLESNPDPCASTDLKVYIVGILKNVSNDTANQKHQSHVYMPNYMLLCGFRARFLAQRGAVTSLFKLMDPKVLTAGTSTRVQSLRSNAWQHCWQYSSIVLLTTSSCQIVLRGSAFSCKTQR</sequence>
<dbReference type="PANTHER" id="PTHR21356:SF1">
    <property type="entry name" value="ARMADILLO REPEAT-CONTAINING PROTEIN 2"/>
    <property type="match status" value="1"/>
</dbReference>
<name>A0AA36HWP8_9DINO</name>
<feature type="compositionally biased region" description="Low complexity" evidence="1">
    <location>
        <begin position="117"/>
        <end position="139"/>
    </location>
</feature>
<dbReference type="Proteomes" id="UP001178507">
    <property type="component" value="Unassembled WGS sequence"/>
</dbReference>
<feature type="compositionally biased region" description="Low complexity" evidence="1">
    <location>
        <begin position="78"/>
        <end position="87"/>
    </location>
</feature>
<evidence type="ECO:0000313" key="2">
    <source>
        <dbReference type="EMBL" id="CAJ1376744.1"/>
    </source>
</evidence>
<protein>
    <submittedName>
        <fullName evidence="2">Uncharacterized protein</fullName>
    </submittedName>
</protein>
<feature type="compositionally biased region" description="Low complexity" evidence="1">
    <location>
        <begin position="195"/>
        <end position="204"/>
    </location>
</feature>
<proteinExistence type="predicted"/>
<dbReference type="GO" id="GO:0044782">
    <property type="term" value="P:cilium organization"/>
    <property type="evidence" value="ECO:0007669"/>
    <property type="project" value="TreeGrafter"/>
</dbReference>
<comment type="caution">
    <text evidence="2">The sequence shown here is derived from an EMBL/GenBank/DDBJ whole genome shotgun (WGS) entry which is preliminary data.</text>
</comment>
<reference evidence="2" key="1">
    <citation type="submission" date="2023-08" db="EMBL/GenBank/DDBJ databases">
        <authorList>
            <person name="Chen Y."/>
            <person name="Shah S."/>
            <person name="Dougan E. K."/>
            <person name="Thang M."/>
            <person name="Chan C."/>
        </authorList>
    </citation>
    <scope>NUCLEOTIDE SEQUENCE</scope>
</reference>
<dbReference type="PANTHER" id="PTHR21356">
    <property type="entry name" value="ARMADILLO REPEAT CONTAINING 2"/>
    <property type="match status" value="1"/>
</dbReference>
<feature type="region of interest" description="Disordered" evidence="1">
    <location>
        <begin position="26"/>
        <end position="212"/>
    </location>
</feature>
<gene>
    <name evidence="2" type="ORF">EVOR1521_LOCUS5725</name>
</gene>
<dbReference type="AlphaFoldDB" id="A0AA36HWP8"/>